<sequence length="313" mass="32534">MKRLRAGLSVIALAAGLSAGLGAGVGAGVGQATASTTGAGASTAYCGLNLGSVTAGGDQTTQRLTGAKPPTAGARAVVPNLYTDGAVRMSGSFITQPTATGSLRSGRVVLGDTMYQHWIELDKAGKVTSSELARIGGGWSKFVDHETSVFNDNPTHPRNYEYALRADGVLFRWVVGDNGSWKSYGSAPGFSAVKSMTLISKAAAYDTFLANTRGGALYTIRIPVNTAMKPVVTKVRAATWQGFETLVAGACGNYGTVVAGIDKDTKSAYLYTFGHADGAKTSITGHGKVPGTFADPSYFRWAPPVKSDWLFGE</sequence>
<keyword evidence="1" id="KW-0732">Signal</keyword>
<reference evidence="2 3" key="1">
    <citation type="submission" date="2020-03" db="EMBL/GenBank/DDBJ databases">
        <title>Sequencing the genomes of 1000 actinobacteria strains.</title>
        <authorList>
            <person name="Klenk H.-P."/>
        </authorList>
    </citation>
    <scope>NUCLEOTIDE SEQUENCE [LARGE SCALE GENOMIC DNA]</scope>
    <source>
        <strain evidence="2 3">DSM 45490</strain>
    </source>
</reference>
<dbReference type="RefSeq" id="WP_238350328.1">
    <property type="nucleotide sequence ID" value="NZ_JAASRO010000001.1"/>
</dbReference>
<comment type="caution">
    <text evidence="2">The sequence shown here is derived from an EMBL/GenBank/DDBJ whole genome shotgun (WGS) entry which is preliminary data.</text>
</comment>
<evidence type="ECO:0000313" key="3">
    <source>
        <dbReference type="Proteomes" id="UP000555407"/>
    </source>
</evidence>
<keyword evidence="3" id="KW-1185">Reference proteome</keyword>
<dbReference type="Proteomes" id="UP000555407">
    <property type="component" value="Unassembled WGS sequence"/>
</dbReference>
<gene>
    <name evidence="2" type="ORF">BJY22_001908</name>
</gene>
<evidence type="ECO:0000256" key="1">
    <source>
        <dbReference type="SAM" id="SignalP"/>
    </source>
</evidence>
<dbReference type="EMBL" id="JAASRO010000001">
    <property type="protein sequence ID" value="NIK56191.1"/>
    <property type="molecule type" value="Genomic_DNA"/>
</dbReference>
<protein>
    <submittedName>
        <fullName evidence="2">Uncharacterized protein</fullName>
    </submittedName>
</protein>
<proteinExistence type="predicted"/>
<accession>A0A7X5V8H0</accession>
<feature type="chain" id="PRO_5039357139" evidence="1">
    <location>
        <begin position="24"/>
        <end position="313"/>
    </location>
</feature>
<name>A0A7X5V8H0_9ACTN</name>
<organism evidence="2 3">
    <name type="scientific">Kribbella shirazensis</name>
    <dbReference type="NCBI Taxonomy" id="1105143"/>
    <lineage>
        <taxon>Bacteria</taxon>
        <taxon>Bacillati</taxon>
        <taxon>Actinomycetota</taxon>
        <taxon>Actinomycetes</taxon>
        <taxon>Propionibacteriales</taxon>
        <taxon>Kribbellaceae</taxon>
        <taxon>Kribbella</taxon>
    </lineage>
</organism>
<feature type="signal peptide" evidence="1">
    <location>
        <begin position="1"/>
        <end position="23"/>
    </location>
</feature>
<dbReference type="AlphaFoldDB" id="A0A7X5V8H0"/>
<evidence type="ECO:0000313" key="2">
    <source>
        <dbReference type="EMBL" id="NIK56191.1"/>
    </source>
</evidence>